<evidence type="ECO:0000259" key="2">
    <source>
        <dbReference type="Pfam" id="PF07717"/>
    </source>
</evidence>
<keyword evidence="1 3" id="KW-0378">Hydrolase</keyword>
<dbReference type="Pfam" id="PF07717">
    <property type="entry name" value="OB_NTP_bind"/>
    <property type="match status" value="1"/>
</dbReference>
<keyword evidence="1 3" id="KW-0547">Nucleotide-binding</keyword>
<sequence length="219" mass="25092">MDEMSKLRQQLLKLVFYQSDKGGLEQEYAWTRGTLEDVEHAWRVSSAHYPLPLVEERLICQAICAGWADRVAKRIPISSRVADGGTITRAGRYQSCMVDESIFLHRWSSVSTARPEFLVYNELLETKRPNKEGETSAKRAYMHGVTSVDPSWLVENAKSSCSFSPPLEDPRPFYDAQADQIKCWVIPTFGRFCWELPKHSMPISNIELRVQVFAYALLE</sequence>
<dbReference type="GO" id="GO:0004386">
    <property type="term" value="F:helicase activity"/>
    <property type="evidence" value="ECO:0007669"/>
    <property type="project" value="UniProtKB-KW"/>
</dbReference>
<evidence type="ECO:0000313" key="4">
    <source>
        <dbReference type="Proteomes" id="UP000265520"/>
    </source>
</evidence>
<dbReference type="AlphaFoldDB" id="A0A392PB37"/>
<keyword evidence="1 3" id="KW-0067">ATP-binding</keyword>
<feature type="domain" description="DEAD-box helicase OB fold" evidence="2">
    <location>
        <begin position="59"/>
        <end position="158"/>
    </location>
</feature>
<organism evidence="3 4">
    <name type="scientific">Trifolium medium</name>
    <dbReference type="NCBI Taxonomy" id="97028"/>
    <lineage>
        <taxon>Eukaryota</taxon>
        <taxon>Viridiplantae</taxon>
        <taxon>Streptophyta</taxon>
        <taxon>Embryophyta</taxon>
        <taxon>Tracheophyta</taxon>
        <taxon>Spermatophyta</taxon>
        <taxon>Magnoliopsida</taxon>
        <taxon>eudicotyledons</taxon>
        <taxon>Gunneridae</taxon>
        <taxon>Pentapetalae</taxon>
        <taxon>rosids</taxon>
        <taxon>fabids</taxon>
        <taxon>Fabales</taxon>
        <taxon>Fabaceae</taxon>
        <taxon>Papilionoideae</taxon>
        <taxon>50 kb inversion clade</taxon>
        <taxon>NPAAA clade</taxon>
        <taxon>Hologalegina</taxon>
        <taxon>IRL clade</taxon>
        <taxon>Trifolieae</taxon>
        <taxon>Trifolium</taxon>
    </lineage>
</organism>
<dbReference type="Proteomes" id="UP000265520">
    <property type="component" value="Unassembled WGS sequence"/>
</dbReference>
<evidence type="ECO:0000313" key="3">
    <source>
        <dbReference type="EMBL" id="MCI08496.1"/>
    </source>
</evidence>
<gene>
    <name evidence="3" type="ORF">A2U01_0029573</name>
</gene>
<name>A0A392PB37_9FABA</name>
<evidence type="ECO:0000256" key="1">
    <source>
        <dbReference type="ARBA" id="ARBA00022806"/>
    </source>
</evidence>
<keyword evidence="1 3" id="KW-0347">Helicase</keyword>
<protein>
    <submittedName>
        <fullName evidence="3">ATP-dependent RNA helicase DHX37-like</fullName>
    </submittedName>
</protein>
<dbReference type="InterPro" id="IPR011709">
    <property type="entry name" value="DEAD-box_helicase_OB_fold"/>
</dbReference>
<keyword evidence="4" id="KW-1185">Reference proteome</keyword>
<accession>A0A392PB37</accession>
<comment type="caution">
    <text evidence="3">The sequence shown here is derived from an EMBL/GenBank/DDBJ whole genome shotgun (WGS) entry which is preliminary data.</text>
</comment>
<reference evidence="3 4" key="1">
    <citation type="journal article" date="2018" name="Front. Plant Sci.">
        <title>Red Clover (Trifolium pratense) and Zigzag Clover (T. medium) - A Picture of Genomic Similarities and Differences.</title>
        <authorList>
            <person name="Dluhosova J."/>
            <person name="Istvanek J."/>
            <person name="Nedelnik J."/>
            <person name="Repkova J."/>
        </authorList>
    </citation>
    <scope>NUCLEOTIDE SEQUENCE [LARGE SCALE GENOMIC DNA]</scope>
    <source>
        <strain evidence="4">cv. 10/8</strain>
        <tissue evidence="3">Leaf</tissue>
    </source>
</reference>
<proteinExistence type="predicted"/>
<feature type="non-terminal residue" evidence="3">
    <location>
        <position position="219"/>
    </location>
</feature>
<dbReference type="EMBL" id="LXQA010069223">
    <property type="protein sequence ID" value="MCI08496.1"/>
    <property type="molecule type" value="Genomic_DNA"/>
</dbReference>